<dbReference type="EC" id="3.5.4.5" evidence="4 15"/>
<dbReference type="InterPro" id="IPR002125">
    <property type="entry name" value="CMP_dCMP_dom"/>
</dbReference>
<accession>A0A937KC88</accession>
<keyword evidence="7 15" id="KW-0378">Hydrolase</keyword>
<dbReference type="PANTHER" id="PTHR11644">
    <property type="entry name" value="CYTIDINE DEAMINASE"/>
    <property type="match status" value="1"/>
</dbReference>
<dbReference type="Proteomes" id="UP000614216">
    <property type="component" value="Unassembled WGS sequence"/>
</dbReference>
<evidence type="ECO:0000256" key="2">
    <source>
        <dbReference type="ARBA" id="ARBA00003949"/>
    </source>
</evidence>
<dbReference type="GO" id="GO:0072527">
    <property type="term" value="P:pyrimidine-containing compound metabolic process"/>
    <property type="evidence" value="ECO:0007669"/>
    <property type="project" value="UniProtKB-ARBA"/>
</dbReference>
<evidence type="ECO:0000259" key="16">
    <source>
        <dbReference type="PROSITE" id="PS51747"/>
    </source>
</evidence>
<comment type="catalytic activity">
    <reaction evidence="10 15">
        <text>2'-deoxycytidine + H2O + H(+) = 2'-deoxyuridine + NH4(+)</text>
        <dbReference type="Rhea" id="RHEA:13433"/>
        <dbReference type="ChEBI" id="CHEBI:15377"/>
        <dbReference type="ChEBI" id="CHEBI:15378"/>
        <dbReference type="ChEBI" id="CHEBI:15698"/>
        <dbReference type="ChEBI" id="CHEBI:16450"/>
        <dbReference type="ChEBI" id="CHEBI:28938"/>
        <dbReference type="EC" id="3.5.4.5"/>
    </reaction>
</comment>
<dbReference type="NCBIfam" id="TIGR01354">
    <property type="entry name" value="cyt_deam_tetra"/>
    <property type="match status" value="1"/>
</dbReference>
<evidence type="ECO:0000313" key="18">
    <source>
        <dbReference type="Proteomes" id="UP000614216"/>
    </source>
</evidence>
<comment type="cofactor">
    <cofactor evidence="1 14 15">
        <name>Zn(2+)</name>
        <dbReference type="ChEBI" id="CHEBI:29105"/>
    </cofactor>
</comment>
<organism evidence="17 18">
    <name type="scientific">Fulvivirga marina</name>
    <dbReference type="NCBI Taxonomy" id="2494733"/>
    <lineage>
        <taxon>Bacteria</taxon>
        <taxon>Pseudomonadati</taxon>
        <taxon>Bacteroidota</taxon>
        <taxon>Cytophagia</taxon>
        <taxon>Cytophagales</taxon>
        <taxon>Fulvivirgaceae</taxon>
        <taxon>Fulvivirga</taxon>
    </lineage>
</organism>
<dbReference type="InterPro" id="IPR016192">
    <property type="entry name" value="APOBEC/CMP_deaminase_Zn-bd"/>
</dbReference>
<evidence type="ECO:0000256" key="3">
    <source>
        <dbReference type="ARBA" id="ARBA00006576"/>
    </source>
</evidence>
<feature type="binding site" evidence="14">
    <location>
        <position position="74"/>
    </location>
    <ligand>
        <name>Zn(2+)</name>
        <dbReference type="ChEBI" id="CHEBI:29105"/>
        <note>catalytic</note>
    </ligand>
</feature>
<evidence type="ECO:0000256" key="1">
    <source>
        <dbReference type="ARBA" id="ARBA00001947"/>
    </source>
</evidence>
<dbReference type="InterPro" id="IPR016193">
    <property type="entry name" value="Cytidine_deaminase-like"/>
</dbReference>
<evidence type="ECO:0000256" key="12">
    <source>
        <dbReference type="PIRSR" id="PIRSR606262-1"/>
    </source>
</evidence>
<dbReference type="Pfam" id="PF00383">
    <property type="entry name" value="dCMP_cyt_deam_1"/>
    <property type="match status" value="1"/>
</dbReference>
<evidence type="ECO:0000256" key="10">
    <source>
        <dbReference type="ARBA" id="ARBA00049252"/>
    </source>
</evidence>
<dbReference type="InterPro" id="IPR006262">
    <property type="entry name" value="Cyt_deam_tetra"/>
</dbReference>
<dbReference type="NCBIfam" id="NF004064">
    <property type="entry name" value="PRK05578.1"/>
    <property type="match status" value="1"/>
</dbReference>
<dbReference type="GO" id="GO:0008270">
    <property type="term" value="F:zinc ion binding"/>
    <property type="evidence" value="ECO:0007669"/>
    <property type="project" value="UniProtKB-UniRule"/>
</dbReference>
<evidence type="ECO:0000256" key="15">
    <source>
        <dbReference type="RuleBase" id="RU364006"/>
    </source>
</evidence>
<dbReference type="PANTHER" id="PTHR11644:SF2">
    <property type="entry name" value="CYTIDINE DEAMINASE"/>
    <property type="match status" value="1"/>
</dbReference>
<feature type="binding site" evidence="13">
    <location>
        <begin position="63"/>
        <end position="69"/>
    </location>
    <ligand>
        <name>substrate</name>
    </ligand>
</feature>
<protein>
    <recommendedName>
        <fullName evidence="5 15">Cytidine deaminase</fullName>
        <ecNumber evidence="4 15">3.5.4.5</ecNumber>
    </recommendedName>
    <alternativeName>
        <fullName evidence="9 15">Cytidine aminohydrolase</fullName>
    </alternativeName>
</protein>
<feature type="binding site" evidence="14">
    <location>
        <position position="113"/>
    </location>
    <ligand>
        <name>Zn(2+)</name>
        <dbReference type="ChEBI" id="CHEBI:29105"/>
        <note>catalytic</note>
    </ligand>
</feature>
<comment type="function">
    <text evidence="2 15">This enzyme scavenges exogenous and endogenous cytidine and 2'-deoxycytidine for UMP synthesis.</text>
</comment>
<dbReference type="GO" id="GO:0004126">
    <property type="term" value="F:cytidine deaminase activity"/>
    <property type="evidence" value="ECO:0007669"/>
    <property type="project" value="UniProtKB-UniRule"/>
</dbReference>
<feature type="binding site" evidence="14">
    <location>
        <position position="116"/>
    </location>
    <ligand>
        <name>Zn(2+)</name>
        <dbReference type="ChEBI" id="CHEBI:29105"/>
        <note>catalytic</note>
    </ligand>
</feature>
<proteinExistence type="inferred from homology"/>
<dbReference type="GO" id="GO:0055086">
    <property type="term" value="P:nucleobase-containing small molecule metabolic process"/>
    <property type="evidence" value="ECO:0007669"/>
    <property type="project" value="UniProtKB-ARBA"/>
</dbReference>
<keyword evidence="18" id="KW-1185">Reference proteome</keyword>
<evidence type="ECO:0000256" key="6">
    <source>
        <dbReference type="ARBA" id="ARBA00022723"/>
    </source>
</evidence>
<comment type="similarity">
    <text evidence="3 15">Belongs to the cytidine and deoxycytidylate deaminase family.</text>
</comment>
<evidence type="ECO:0000313" key="17">
    <source>
        <dbReference type="EMBL" id="MBL6447257.1"/>
    </source>
</evidence>
<dbReference type="GO" id="GO:0042802">
    <property type="term" value="F:identical protein binding"/>
    <property type="evidence" value="ECO:0007669"/>
    <property type="project" value="UniProtKB-ARBA"/>
</dbReference>
<comment type="caution">
    <text evidence="17">The sequence shown here is derived from an EMBL/GenBank/DDBJ whole genome shotgun (WGS) entry which is preliminary data.</text>
</comment>
<feature type="domain" description="CMP/dCMP-type deaminase" evidence="16">
    <location>
        <begin position="22"/>
        <end position="159"/>
    </location>
</feature>
<sequence>MLTNQYTELNYAIYNDESELEEEDLKLIESARNACKTAYSPYSGFQVGAALLLENDKIVSGSNQENSSYPAGLCAERVALFHAGAEYGTLKVKKIAVTAQKKDSSFFVPVTPCGSCRQVMLEYEIKQNTPIEVIMQIAENKWVKTLSTEVLLPFCFNKDAL</sequence>
<dbReference type="PROSITE" id="PS00903">
    <property type="entry name" value="CYT_DCMP_DEAMINASES_1"/>
    <property type="match status" value="1"/>
</dbReference>
<evidence type="ECO:0000256" key="8">
    <source>
        <dbReference type="ARBA" id="ARBA00022833"/>
    </source>
</evidence>
<feature type="active site" description="Proton donor" evidence="12">
    <location>
        <position position="76"/>
    </location>
</feature>
<dbReference type="InterPro" id="IPR050202">
    <property type="entry name" value="Cyt/Deoxycyt_deaminase"/>
</dbReference>
<evidence type="ECO:0000256" key="13">
    <source>
        <dbReference type="PIRSR" id="PIRSR606262-2"/>
    </source>
</evidence>
<dbReference type="EMBL" id="JAEUGD010000042">
    <property type="protein sequence ID" value="MBL6447257.1"/>
    <property type="molecule type" value="Genomic_DNA"/>
</dbReference>
<keyword evidence="6 14" id="KW-0479">Metal-binding</keyword>
<evidence type="ECO:0000256" key="7">
    <source>
        <dbReference type="ARBA" id="ARBA00022801"/>
    </source>
</evidence>
<keyword evidence="8 14" id="KW-0862">Zinc</keyword>
<evidence type="ECO:0000256" key="9">
    <source>
        <dbReference type="ARBA" id="ARBA00032005"/>
    </source>
</evidence>
<dbReference type="SUPFAM" id="SSF53927">
    <property type="entry name" value="Cytidine deaminase-like"/>
    <property type="match status" value="1"/>
</dbReference>
<evidence type="ECO:0000256" key="5">
    <source>
        <dbReference type="ARBA" id="ARBA00018266"/>
    </source>
</evidence>
<gene>
    <name evidence="17" type="primary">cdd</name>
    <name evidence="17" type="ORF">JMN32_13120</name>
</gene>
<dbReference type="AlphaFoldDB" id="A0A937KC88"/>
<dbReference type="PROSITE" id="PS51747">
    <property type="entry name" value="CYT_DCMP_DEAMINASES_2"/>
    <property type="match status" value="1"/>
</dbReference>
<evidence type="ECO:0000256" key="14">
    <source>
        <dbReference type="PIRSR" id="PIRSR606262-3"/>
    </source>
</evidence>
<dbReference type="Gene3D" id="3.40.140.10">
    <property type="entry name" value="Cytidine Deaminase, domain 2"/>
    <property type="match status" value="1"/>
</dbReference>
<dbReference type="GO" id="GO:0005829">
    <property type="term" value="C:cytosol"/>
    <property type="evidence" value="ECO:0007669"/>
    <property type="project" value="TreeGrafter"/>
</dbReference>
<evidence type="ECO:0000256" key="4">
    <source>
        <dbReference type="ARBA" id="ARBA00012783"/>
    </source>
</evidence>
<reference evidence="17" key="1">
    <citation type="submission" date="2021-01" db="EMBL/GenBank/DDBJ databases">
        <title>Fulvivirga kasyanovii gen. nov., sp nov., a novel member of the phylum Bacteroidetes isolated from seawater in a mussel farm.</title>
        <authorList>
            <person name="Zhao L.-H."/>
            <person name="Wang Z.-J."/>
        </authorList>
    </citation>
    <scope>NUCLEOTIDE SEQUENCE</scope>
    <source>
        <strain evidence="17">29W222</strain>
    </source>
</reference>
<dbReference type="CDD" id="cd01283">
    <property type="entry name" value="cytidine_deaminase"/>
    <property type="match status" value="1"/>
</dbReference>
<name>A0A937KC88_9BACT</name>
<evidence type="ECO:0000256" key="11">
    <source>
        <dbReference type="ARBA" id="ARBA00049558"/>
    </source>
</evidence>
<comment type="catalytic activity">
    <reaction evidence="11 15">
        <text>cytidine + H2O + H(+) = uridine + NH4(+)</text>
        <dbReference type="Rhea" id="RHEA:16069"/>
        <dbReference type="ChEBI" id="CHEBI:15377"/>
        <dbReference type="ChEBI" id="CHEBI:15378"/>
        <dbReference type="ChEBI" id="CHEBI:16704"/>
        <dbReference type="ChEBI" id="CHEBI:17562"/>
        <dbReference type="ChEBI" id="CHEBI:28938"/>
        <dbReference type="EC" id="3.5.4.5"/>
    </reaction>
</comment>
<dbReference type="RefSeq" id="WP_202856777.1">
    <property type="nucleotide sequence ID" value="NZ_JAEUGD010000042.1"/>
</dbReference>